<accession>A0A2G9TJG2</accession>
<organism evidence="3 4">
    <name type="scientific">Teladorsagia circumcincta</name>
    <name type="common">Brown stomach worm</name>
    <name type="synonym">Ostertagia circumcincta</name>
    <dbReference type="NCBI Taxonomy" id="45464"/>
    <lineage>
        <taxon>Eukaryota</taxon>
        <taxon>Metazoa</taxon>
        <taxon>Ecdysozoa</taxon>
        <taxon>Nematoda</taxon>
        <taxon>Chromadorea</taxon>
        <taxon>Rhabditida</taxon>
        <taxon>Rhabditina</taxon>
        <taxon>Rhabditomorpha</taxon>
        <taxon>Strongyloidea</taxon>
        <taxon>Trichostrongylidae</taxon>
        <taxon>Teladorsagia</taxon>
    </lineage>
</organism>
<dbReference type="AlphaFoldDB" id="A0A2G9TJG2"/>
<dbReference type="EMBL" id="KZ362629">
    <property type="protein sequence ID" value="PIO58038.1"/>
    <property type="molecule type" value="Genomic_DNA"/>
</dbReference>
<reference evidence="3 4" key="1">
    <citation type="submission" date="2015-09" db="EMBL/GenBank/DDBJ databases">
        <title>Draft genome of the parasitic nematode Teladorsagia circumcincta isolate WARC Sus (inbred).</title>
        <authorList>
            <person name="Mitreva M."/>
        </authorList>
    </citation>
    <scope>NUCLEOTIDE SEQUENCE [LARGE SCALE GENOMIC DNA]</scope>
    <source>
        <strain evidence="3 4">S</strain>
    </source>
</reference>
<dbReference type="InterPro" id="IPR051944">
    <property type="entry name" value="BEACH_domain_protein"/>
</dbReference>
<sequence length="318" mass="35807">SQNPKICATAIDIVHSIYTCDSANYFILDKEYPLALFIEQMDRKDEVVRAKIFELVEHCVFHLNYIPCKELIGICVQMKTELAAGQQSICISGVQAAFRLLTVDSVIKDAFREVGLLDTLCYIINNLFAQYKRMFSDCFGARMLLSVLTVVTGEWRSSSLQLLKQLLLLASTDQYIAGVIQVISQVGPQQQLEFNVDLLKTVLGVLRESHKVRVQFRKTGGYLGLISMLLGLEGALTRTEGAKGTIATEVVELLDFIHLIFKVLTISMRFEPSNAKYFSVEVNWDSITTVLRLMGAFSENTVVSVTEPEWRLQVFRLS</sequence>
<feature type="non-terminal residue" evidence="3">
    <location>
        <position position="1"/>
    </location>
</feature>
<proteinExistence type="predicted"/>
<dbReference type="Proteomes" id="UP000230423">
    <property type="component" value="Unassembled WGS sequence"/>
</dbReference>
<evidence type="ECO:0000256" key="1">
    <source>
        <dbReference type="ARBA" id="ARBA00022574"/>
    </source>
</evidence>
<evidence type="ECO:0000313" key="4">
    <source>
        <dbReference type="Proteomes" id="UP000230423"/>
    </source>
</evidence>
<gene>
    <name evidence="3" type="ORF">TELCIR_20537</name>
</gene>
<dbReference type="PANTHER" id="PTHR46108">
    <property type="entry name" value="BLUE CHEESE"/>
    <property type="match status" value="1"/>
</dbReference>
<keyword evidence="4" id="KW-1185">Reference proteome</keyword>
<keyword evidence="1" id="KW-0853">WD repeat</keyword>
<dbReference type="Pfam" id="PF23295">
    <property type="entry name" value="Arm_4"/>
    <property type="match status" value="1"/>
</dbReference>
<protein>
    <recommendedName>
        <fullName evidence="2">Alfy-like armadillo-like repeat domain-containing protein</fullName>
    </recommendedName>
</protein>
<feature type="domain" description="Alfy-like armadillo-like repeat" evidence="2">
    <location>
        <begin position="196"/>
        <end position="299"/>
    </location>
</feature>
<dbReference type="OrthoDB" id="10018316at2759"/>
<dbReference type="InterPro" id="IPR056252">
    <property type="entry name" value="Alfy-like_Arm-like"/>
</dbReference>
<evidence type="ECO:0000259" key="2">
    <source>
        <dbReference type="Pfam" id="PF23295"/>
    </source>
</evidence>
<dbReference type="PANTHER" id="PTHR46108:SF4">
    <property type="entry name" value="BLUE CHEESE"/>
    <property type="match status" value="1"/>
</dbReference>
<name>A0A2G9TJG2_TELCI</name>
<evidence type="ECO:0000313" key="3">
    <source>
        <dbReference type="EMBL" id="PIO58038.1"/>
    </source>
</evidence>